<sequence>MAVLHEHFDSVKFLSVHWPFPLLDFKCLLHGYSLVPFEKLFSAEKSTLPNRLAASLATWLPEMRQHSNIQCLDLSSIDTDPDGTCSFAQASINSLGVCEEDVELLVGQILCRQIPFLSEPKGRTIRVNLCCTTDRYIGEAKALLIMDALTVKQYAPINLHCRGLIMTETIYINCLFNFFLTDCNPFGN</sequence>
<reference evidence="2" key="1">
    <citation type="submission" date="2025-08" db="UniProtKB">
        <authorList>
            <consortium name="RefSeq"/>
        </authorList>
    </citation>
    <scope>IDENTIFICATION</scope>
    <source>
        <tissue evidence="2">Testes</tissue>
    </source>
</reference>
<gene>
    <name evidence="2" type="primary">LOC102801603</name>
</gene>
<dbReference type="Proteomes" id="UP000694865">
    <property type="component" value="Unplaced"/>
</dbReference>
<dbReference type="RefSeq" id="XP_006818686.1">
    <property type="nucleotide sequence ID" value="XM_006818623.1"/>
</dbReference>
<evidence type="ECO:0000313" key="1">
    <source>
        <dbReference type="Proteomes" id="UP000694865"/>
    </source>
</evidence>
<name>A0ABM0MF95_SACKO</name>
<protein>
    <submittedName>
        <fullName evidence="2">Uncharacterized protein LOC102801603</fullName>
    </submittedName>
</protein>
<proteinExistence type="predicted"/>
<organism evidence="1 2">
    <name type="scientific">Saccoglossus kowalevskii</name>
    <name type="common">Acorn worm</name>
    <dbReference type="NCBI Taxonomy" id="10224"/>
    <lineage>
        <taxon>Eukaryota</taxon>
        <taxon>Metazoa</taxon>
        <taxon>Hemichordata</taxon>
        <taxon>Enteropneusta</taxon>
        <taxon>Harrimaniidae</taxon>
        <taxon>Saccoglossus</taxon>
    </lineage>
</organism>
<dbReference type="GeneID" id="102801603"/>
<evidence type="ECO:0000313" key="2">
    <source>
        <dbReference type="RefSeq" id="XP_006818686.1"/>
    </source>
</evidence>
<keyword evidence="1" id="KW-1185">Reference proteome</keyword>
<accession>A0ABM0MF95</accession>